<evidence type="ECO:0008006" key="8">
    <source>
        <dbReference type="Google" id="ProtNLM"/>
    </source>
</evidence>
<evidence type="ECO:0000256" key="2">
    <source>
        <dbReference type="ARBA" id="ARBA00022692"/>
    </source>
</evidence>
<protein>
    <recommendedName>
        <fullName evidence="8">Transmembrane protein</fullName>
    </recommendedName>
</protein>
<gene>
    <name evidence="6" type="ORF">BCR32DRAFT_76594</name>
</gene>
<keyword evidence="2 5" id="KW-0812">Transmembrane</keyword>
<evidence type="ECO:0000256" key="5">
    <source>
        <dbReference type="SAM" id="Phobius"/>
    </source>
</evidence>
<keyword evidence="7" id="KW-1185">Reference proteome</keyword>
<dbReference type="PANTHER" id="PTHR13531">
    <property type="entry name" value="GEO07735P1-RELATED-RELATED"/>
    <property type="match status" value="1"/>
</dbReference>
<dbReference type="Pfam" id="PF09799">
    <property type="entry name" value="Transmemb_17"/>
    <property type="match status" value="1"/>
</dbReference>
<keyword evidence="4 5" id="KW-0472">Membrane</keyword>
<organism evidence="6 7">
    <name type="scientific">Anaeromyces robustus</name>
    <dbReference type="NCBI Taxonomy" id="1754192"/>
    <lineage>
        <taxon>Eukaryota</taxon>
        <taxon>Fungi</taxon>
        <taxon>Fungi incertae sedis</taxon>
        <taxon>Chytridiomycota</taxon>
        <taxon>Chytridiomycota incertae sedis</taxon>
        <taxon>Neocallimastigomycetes</taxon>
        <taxon>Neocallimastigales</taxon>
        <taxon>Neocallimastigaceae</taxon>
        <taxon>Anaeromyces</taxon>
    </lineage>
</organism>
<evidence type="ECO:0000256" key="4">
    <source>
        <dbReference type="ARBA" id="ARBA00023136"/>
    </source>
</evidence>
<keyword evidence="3 5" id="KW-1133">Transmembrane helix</keyword>
<evidence type="ECO:0000313" key="6">
    <source>
        <dbReference type="EMBL" id="ORX76473.1"/>
    </source>
</evidence>
<comment type="subcellular location">
    <subcellularLocation>
        <location evidence="1">Membrane</location>
        <topology evidence="1">Multi-pass membrane protein</topology>
    </subcellularLocation>
</comment>
<name>A0A1Y1WSG3_9FUNG</name>
<reference evidence="6 7" key="1">
    <citation type="submission" date="2016-08" db="EMBL/GenBank/DDBJ databases">
        <title>A Parts List for Fungal Cellulosomes Revealed by Comparative Genomics.</title>
        <authorList>
            <consortium name="DOE Joint Genome Institute"/>
            <person name="Haitjema C.H."/>
            <person name="Gilmore S.P."/>
            <person name="Henske J.K."/>
            <person name="Solomon K.V."/>
            <person name="De Groot R."/>
            <person name="Kuo A."/>
            <person name="Mondo S.J."/>
            <person name="Salamov A.A."/>
            <person name="Labutti K."/>
            <person name="Zhao Z."/>
            <person name="Chiniquy J."/>
            <person name="Barry K."/>
            <person name="Brewer H.M."/>
            <person name="Purvine S.O."/>
            <person name="Wright A.T."/>
            <person name="Boxma B."/>
            <person name="Van Alen T."/>
            <person name="Hackstein J.H."/>
            <person name="Baker S.E."/>
            <person name="Grigoriev I.V."/>
            <person name="O'Malley M.A."/>
        </authorList>
    </citation>
    <scope>NUCLEOTIDE SEQUENCE [LARGE SCALE GENOMIC DNA]</scope>
    <source>
        <strain evidence="6 7">S4</strain>
    </source>
</reference>
<evidence type="ECO:0000256" key="3">
    <source>
        <dbReference type="ARBA" id="ARBA00022989"/>
    </source>
</evidence>
<dbReference type="AlphaFoldDB" id="A0A1Y1WSG3"/>
<dbReference type="STRING" id="1754192.A0A1Y1WSG3"/>
<feature type="transmembrane region" description="Helical" evidence="5">
    <location>
        <begin position="85"/>
        <end position="105"/>
    </location>
</feature>
<evidence type="ECO:0000313" key="7">
    <source>
        <dbReference type="Proteomes" id="UP000193944"/>
    </source>
</evidence>
<feature type="transmembrane region" description="Helical" evidence="5">
    <location>
        <begin position="21"/>
        <end position="41"/>
    </location>
</feature>
<dbReference type="GO" id="GO:1905515">
    <property type="term" value="P:non-motile cilium assembly"/>
    <property type="evidence" value="ECO:0007669"/>
    <property type="project" value="TreeGrafter"/>
</dbReference>
<reference evidence="6 7" key="2">
    <citation type="submission" date="2016-08" db="EMBL/GenBank/DDBJ databases">
        <title>Pervasive Adenine N6-methylation of Active Genes in Fungi.</title>
        <authorList>
            <consortium name="DOE Joint Genome Institute"/>
            <person name="Mondo S.J."/>
            <person name="Dannebaum R.O."/>
            <person name="Kuo R.C."/>
            <person name="Labutti K."/>
            <person name="Haridas S."/>
            <person name="Kuo A."/>
            <person name="Salamov A."/>
            <person name="Ahrendt S.R."/>
            <person name="Lipzen A."/>
            <person name="Sullivan W."/>
            <person name="Andreopoulos W.B."/>
            <person name="Clum A."/>
            <person name="Lindquist E."/>
            <person name="Daum C."/>
            <person name="Ramamoorthy G.K."/>
            <person name="Gryganskyi A."/>
            <person name="Culley D."/>
            <person name="Magnuson J.K."/>
            <person name="James T.Y."/>
            <person name="O'Malley M.A."/>
            <person name="Stajich J.E."/>
            <person name="Spatafora J.W."/>
            <person name="Visel A."/>
            <person name="Grigoriev I.V."/>
        </authorList>
    </citation>
    <scope>NUCLEOTIDE SEQUENCE [LARGE SCALE GENOMIC DNA]</scope>
    <source>
        <strain evidence="6 7">S4</strain>
    </source>
</reference>
<feature type="transmembrane region" description="Helical" evidence="5">
    <location>
        <begin position="53"/>
        <end position="73"/>
    </location>
</feature>
<dbReference type="GO" id="GO:0016020">
    <property type="term" value="C:membrane"/>
    <property type="evidence" value="ECO:0007669"/>
    <property type="project" value="UniProtKB-SubCell"/>
</dbReference>
<accession>A0A1Y1WSG3</accession>
<evidence type="ECO:0000256" key="1">
    <source>
        <dbReference type="ARBA" id="ARBA00004141"/>
    </source>
</evidence>
<dbReference type="EMBL" id="MCFG01000297">
    <property type="protein sequence ID" value="ORX76473.1"/>
    <property type="molecule type" value="Genomic_DNA"/>
</dbReference>
<dbReference type="Proteomes" id="UP000193944">
    <property type="component" value="Unassembled WGS sequence"/>
</dbReference>
<dbReference type="GO" id="GO:0035869">
    <property type="term" value="C:ciliary transition zone"/>
    <property type="evidence" value="ECO:0007669"/>
    <property type="project" value="TreeGrafter"/>
</dbReference>
<feature type="transmembrane region" description="Helical" evidence="5">
    <location>
        <begin position="111"/>
        <end position="137"/>
    </location>
</feature>
<dbReference type="InterPro" id="IPR019184">
    <property type="entry name" value="Uncharacterised_TM-17"/>
</dbReference>
<dbReference type="PANTHER" id="PTHR13531:SF0">
    <property type="entry name" value="GEO07735P1-RELATED"/>
    <property type="match status" value="1"/>
</dbReference>
<proteinExistence type="predicted"/>
<comment type="caution">
    <text evidence="6">The sequence shown here is derived from an EMBL/GenBank/DDBJ whole genome shotgun (WGS) entry which is preliminary data.</text>
</comment>
<sequence>MTIQTKGGQKILSSLPFEILLYFNRLYYYLFLLGTLVLLIYKGVKYPFPNGALYLELCGLIPFSILESIRIYLGSQGNKTEERLPTGVSLGLSFISTFGYIYYMIWQTYVLLFDIILSAIGLIFIIGDIIFAIILFINLTNASV</sequence>
<dbReference type="OrthoDB" id="262535at2759"/>